<dbReference type="InterPro" id="IPR000700">
    <property type="entry name" value="PAS-assoc_C"/>
</dbReference>
<organism evidence="4 5">
    <name type="scientific">Halanaerobacter jeridensis</name>
    <dbReference type="NCBI Taxonomy" id="706427"/>
    <lineage>
        <taxon>Bacteria</taxon>
        <taxon>Bacillati</taxon>
        <taxon>Bacillota</taxon>
        <taxon>Clostridia</taxon>
        <taxon>Halanaerobiales</taxon>
        <taxon>Halobacteroidaceae</taxon>
        <taxon>Halanaerobacter</taxon>
    </lineage>
</organism>
<dbReference type="Pfam" id="PF13426">
    <property type="entry name" value="PAS_9"/>
    <property type="match status" value="2"/>
</dbReference>
<dbReference type="InterPro" id="IPR001932">
    <property type="entry name" value="PPM-type_phosphatase-like_dom"/>
</dbReference>
<dbReference type="RefSeq" id="WP_204700436.1">
    <property type="nucleotide sequence ID" value="NZ_JAFBDQ010000002.1"/>
</dbReference>
<dbReference type="SMART" id="SM00331">
    <property type="entry name" value="PP2C_SIG"/>
    <property type="match status" value="1"/>
</dbReference>
<dbReference type="EMBL" id="JAFBDQ010000002">
    <property type="protein sequence ID" value="MBM7555715.1"/>
    <property type="molecule type" value="Genomic_DNA"/>
</dbReference>
<evidence type="ECO:0000313" key="5">
    <source>
        <dbReference type="Proteomes" id="UP000774000"/>
    </source>
</evidence>
<reference evidence="4" key="1">
    <citation type="submission" date="2021-01" db="EMBL/GenBank/DDBJ databases">
        <title>Genomic Encyclopedia of Type Strains, Phase IV (KMG-IV): sequencing the most valuable type-strain genomes for metagenomic binning, comparative biology and taxonomic classification.</title>
        <authorList>
            <person name="Goeker M."/>
        </authorList>
    </citation>
    <scope>NUCLEOTIDE SEQUENCE</scope>
    <source>
        <strain evidence="4">DSM 23230</strain>
    </source>
</reference>
<dbReference type="SMART" id="SM00091">
    <property type="entry name" value="PAS"/>
    <property type="match status" value="3"/>
</dbReference>
<dbReference type="InterPro" id="IPR000014">
    <property type="entry name" value="PAS"/>
</dbReference>
<dbReference type="InterPro" id="IPR035965">
    <property type="entry name" value="PAS-like_dom_sf"/>
</dbReference>
<evidence type="ECO:0000259" key="2">
    <source>
        <dbReference type="PROSITE" id="PS50112"/>
    </source>
</evidence>
<dbReference type="InterPro" id="IPR013656">
    <property type="entry name" value="PAS_4"/>
</dbReference>
<dbReference type="InterPro" id="IPR052155">
    <property type="entry name" value="Biofilm_reg_signaling"/>
</dbReference>
<dbReference type="PANTHER" id="PTHR44757:SF2">
    <property type="entry name" value="BIOFILM ARCHITECTURE MAINTENANCE PROTEIN MBAA"/>
    <property type="match status" value="1"/>
</dbReference>
<feature type="domain" description="PAS" evidence="2">
    <location>
        <begin position="186"/>
        <end position="231"/>
    </location>
</feature>
<dbReference type="NCBIfam" id="TIGR00229">
    <property type="entry name" value="sensory_box"/>
    <property type="match status" value="3"/>
</dbReference>
<feature type="domain" description="PAS" evidence="2">
    <location>
        <begin position="308"/>
        <end position="360"/>
    </location>
</feature>
<protein>
    <submittedName>
        <fullName evidence="4">PAS domain S-box-containing protein</fullName>
    </submittedName>
</protein>
<dbReference type="Gene3D" id="3.30.450.20">
    <property type="entry name" value="PAS domain"/>
    <property type="match status" value="3"/>
</dbReference>
<gene>
    <name evidence="4" type="ORF">JOC47_000540</name>
</gene>
<feature type="domain" description="PAC" evidence="3">
    <location>
        <begin position="259"/>
        <end position="311"/>
    </location>
</feature>
<feature type="coiled-coil region" evidence="1">
    <location>
        <begin position="420"/>
        <end position="454"/>
    </location>
</feature>
<dbReference type="InterPro" id="IPR001610">
    <property type="entry name" value="PAC"/>
</dbReference>
<dbReference type="Proteomes" id="UP000774000">
    <property type="component" value="Unassembled WGS sequence"/>
</dbReference>
<feature type="domain" description="PAS" evidence="2">
    <location>
        <begin position="64"/>
        <end position="134"/>
    </location>
</feature>
<dbReference type="PROSITE" id="PS50112">
    <property type="entry name" value="PAS"/>
    <property type="match status" value="3"/>
</dbReference>
<feature type="coiled-coil region" evidence="1">
    <location>
        <begin position="11"/>
        <end position="67"/>
    </location>
</feature>
<dbReference type="SUPFAM" id="SSF55785">
    <property type="entry name" value="PYP-like sensor domain (PAS domain)"/>
    <property type="match status" value="3"/>
</dbReference>
<dbReference type="PANTHER" id="PTHR44757">
    <property type="entry name" value="DIGUANYLATE CYCLASE DGCP"/>
    <property type="match status" value="1"/>
</dbReference>
<dbReference type="SUPFAM" id="SSF81606">
    <property type="entry name" value="PP2C-like"/>
    <property type="match status" value="1"/>
</dbReference>
<evidence type="ECO:0000313" key="4">
    <source>
        <dbReference type="EMBL" id="MBM7555715.1"/>
    </source>
</evidence>
<dbReference type="Pfam" id="PF07228">
    <property type="entry name" value="SpoIIE"/>
    <property type="match status" value="1"/>
</dbReference>
<dbReference type="Pfam" id="PF08448">
    <property type="entry name" value="PAS_4"/>
    <property type="match status" value="1"/>
</dbReference>
<dbReference type="InterPro" id="IPR036457">
    <property type="entry name" value="PPM-type-like_dom_sf"/>
</dbReference>
<accession>A0A938XQV3</accession>
<dbReference type="AlphaFoldDB" id="A0A938XQV3"/>
<evidence type="ECO:0000256" key="1">
    <source>
        <dbReference type="SAM" id="Coils"/>
    </source>
</evidence>
<dbReference type="Gene3D" id="3.60.40.10">
    <property type="entry name" value="PPM-type phosphatase domain"/>
    <property type="match status" value="1"/>
</dbReference>
<sequence length="689" mass="80083">MTNSKKQSYLRQQAENKLDQEELEKKLAQVDDLEQVIEELKIHQIELELQNQDLKVTRGELQQAKERYYSLYDLSPVAYFTFDPEGIILEINNTAAELLAEQRNFILNKPVMIYLPPQAQENFYHHRQKVLNTREQQSCELEMRTKEDKKLLVRMESKVLNLNEDEQTKMFSAVIDMTARKERETKIKKLSQAVEQSPATVVITDADGSIEYVNPKFTELTGYSLEEVKGEDPSILRTELLSDEFYEELWDTISAGEKWRGEFHNQKKNGEYYWEFASISPLLNEEGKITHYVKVGEDTTERKELEEELKLKNKAVESSINAIAIADLDGQIIYINQSFTEMWGYSREEIIGYKVSDFWHDAEEVDHMKKIMLEKGSLIDEVVGVKKDCSKIHVQVSLNIVYEEGTAIYQMASFVDITKRKKSEEKLADYAEELEKANDKIENELAKAQEIHQQFLPSELPQLEYLDFAAHYHPTENLGGDFYNVLEVDNYLIFYLADITGHGLEGAMLNIFVRETVNSFLISEYKKGENLTPERLMNFITTRYQKESFPEDYFLCLLLGIFDKQTKKFKLSNAGIHIPPLIQRNQGVMESLTEMTLPISPVISKDNYYFSNKQFDLNSGDLLFLSTDGLIEENREENKYGLQRIKEIIAENNLLSAKQLKKKINDNFNDFIEAVPFDDITFLIIKYDN</sequence>
<dbReference type="CDD" id="cd00130">
    <property type="entry name" value="PAS"/>
    <property type="match status" value="3"/>
</dbReference>
<keyword evidence="1" id="KW-0175">Coiled coil</keyword>
<name>A0A938XQV3_9FIRM</name>
<dbReference type="PROSITE" id="PS50113">
    <property type="entry name" value="PAC"/>
    <property type="match status" value="1"/>
</dbReference>
<comment type="caution">
    <text evidence="4">The sequence shown here is derived from an EMBL/GenBank/DDBJ whole genome shotgun (WGS) entry which is preliminary data.</text>
</comment>
<proteinExistence type="predicted"/>
<evidence type="ECO:0000259" key="3">
    <source>
        <dbReference type="PROSITE" id="PS50113"/>
    </source>
</evidence>
<keyword evidence="5" id="KW-1185">Reference proteome</keyword>
<dbReference type="SMART" id="SM00086">
    <property type="entry name" value="PAC"/>
    <property type="match status" value="3"/>
</dbReference>